<accession>A0A3R9M2E0</accession>
<proteinExistence type="predicted"/>
<dbReference type="InterPro" id="IPR011990">
    <property type="entry name" value="TPR-like_helical_dom_sf"/>
</dbReference>
<dbReference type="EMBL" id="RJPS01000005">
    <property type="protein sequence ID" value="RSJ89947.1"/>
    <property type="molecule type" value="Genomic_DNA"/>
</dbReference>
<comment type="caution">
    <text evidence="1">The sequence shown here is derived from an EMBL/GenBank/DDBJ whole genome shotgun (WGS) entry which is preliminary data.</text>
</comment>
<sequence>MNDKLAAAWQYFFEGQLNKAEELEQQLEKDSFSRWNLRTYLAVERQDYQNAFANLEAYLIQAQEESDRENEHIAYHQLGYVARSAGDFCQALEWIEKEAAFLAKYFPDDHYRQSVNLYELGYLNLKLGRLAQAQDFMKKSHIYSMESDDVVNHACSCRGLGEIAQALGNLQAARSNFEAAIRLFDQAGDATGKAEVEELLVSCP</sequence>
<protein>
    <submittedName>
        <fullName evidence="1">Uncharacterized protein</fullName>
    </submittedName>
</protein>
<dbReference type="InterPro" id="IPR019734">
    <property type="entry name" value="TPR_rpt"/>
</dbReference>
<name>A0A3R9M2E0_STRCR</name>
<reference evidence="1 2" key="1">
    <citation type="submission" date="2018-11" db="EMBL/GenBank/DDBJ databases">
        <title>Species Designations Belie Phenotypic and Genotypic Heterogeneity in Oral Streptococci.</title>
        <authorList>
            <person name="Velsko I."/>
        </authorList>
    </citation>
    <scope>NUCLEOTIDE SEQUENCE [LARGE SCALE GENOMIC DNA]</scope>
    <source>
        <strain evidence="1 2">A52</strain>
    </source>
</reference>
<dbReference type="RefSeq" id="WP_125373221.1">
    <property type="nucleotide sequence ID" value="NZ_CAUUYS010000052.1"/>
</dbReference>
<dbReference type="Proteomes" id="UP000270868">
    <property type="component" value="Unassembled WGS sequence"/>
</dbReference>
<dbReference type="AlphaFoldDB" id="A0A3R9M2E0"/>
<dbReference type="Gene3D" id="1.25.40.10">
    <property type="entry name" value="Tetratricopeptide repeat domain"/>
    <property type="match status" value="1"/>
</dbReference>
<organism evidence="1 2">
    <name type="scientific">Streptococcus cristatus</name>
    <dbReference type="NCBI Taxonomy" id="45634"/>
    <lineage>
        <taxon>Bacteria</taxon>
        <taxon>Bacillati</taxon>
        <taxon>Bacillota</taxon>
        <taxon>Bacilli</taxon>
        <taxon>Lactobacillales</taxon>
        <taxon>Streptococcaceae</taxon>
        <taxon>Streptococcus</taxon>
    </lineage>
</organism>
<dbReference type="SUPFAM" id="SSF48452">
    <property type="entry name" value="TPR-like"/>
    <property type="match status" value="1"/>
</dbReference>
<evidence type="ECO:0000313" key="1">
    <source>
        <dbReference type="EMBL" id="RSJ89947.1"/>
    </source>
</evidence>
<gene>
    <name evidence="1" type="ORF">D8792_05200</name>
</gene>
<dbReference type="Pfam" id="PF13181">
    <property type="entry name" value="TPR_8"/>
    <property type="match status" value="1"/>
</dbReference>
<evidence type="ECO:0000313" key="2">
    <source>
        <dbReference type="Proteomes" id="UP000270868"/>
    </source>
</evidence>